<dbReference type="AlphaFoldDB" id="A0A3G4RJA6"/>
<dbReference type="CDD" id="cd16424">
    <property type="entry name" value="VirB8"/>
    <property type="match status" value="1"/>
</dbReference>
<dbReference type="InterPro" id="IPR026264">
    <property type="entry name" value="VirB8/PtlE"/>
</dbReference>
<dbReference type="GO" id="GO:0016020">
    <property type="term" value="C:membrane"/>
    <property type="evidence" value="ECO:0007669"/>
    <property type="project" value="UniProtKB-SubCell"/>
</dbReference>
<keyword evidence="2 6" id="KW-0812">Transmembrane</keyword>
<comment type="subcellular location">
    <subcellularLocation>
        <location evidence="1">Membrane</location>
        <topology evidence="1">Single-pass membrane protein</topology>
    </subcellularLocation>
</comment>
<dbReference type="EMBL" id="MK079571">
    <property type="protein sequence ID" value="AYU65749.1"/>
    <property type="molecule type" value="Genomic_DNA"/>
</dbReference>
<reference evidence="8" key="1">
    <citation type="submission" date="2018-10" db="EMBL/GenBank/DDBJ databases">
        <title>Complete sequence of plasmid pHNBF16.</title>
        <authorList>
            <person name="Liu J.H."/>
            <person name="Huang X."/>
            <person name="Luo J."/>
        </authorList>
    </citation>
    <scope>NUCLEOTIDE SEQUENCE</scope>
    <source>
        <strain evidence="8">6BF16CTX</strain>
        <plasmid evidence="8">pHNBF16</plasmid>
    </source>
</reference>
<evidence type="ECO:0000256" key="1">
    <source>
        <dbReference type="ARBA" id="ARBA00004167"/>
    </source>
</evidence>
<accession>A0A3G4RJA6</accession>
<organism evidence="8">
    <name type="scientific">Klebsiella pneumoniae</name>
    <dbReference type="NCBI Taxonomy" id="573"/>
    <lineage>
        <taxon>Bacteria</taxon>
        <taxon>Pseudomonadati</taxon>
        <taxon>Pseudomonadota</taxon>
        <taxon>Gammaproteobacteria</taxon>
        <taxon>Enterobacterales</taxon>
        <taxon>Enterobacteriaceae</taxon>
        <taxon>Klebsiella/Raoultella group</taxon>
        <taxon>Klebsiella</taxon>
        <taxon>Klebsiella pneumoniae complex</taxon>
    </lineage>
</organism>
<keyword evidence="5" id="KW-0175">Coiled coil</keyword>
<evidence type="ECO:0000256" key="6">
    <source>
        <dbReference type="SAM" id="Phobius"/>
    </source>
</evidence>
<evidence type="ECO:0000256" key="3">
    <source>
        <dbReference type="ARBA" id="ARBA00022989"/>
    </source>
</evidence>
<feature type="transmembrane region" description="Helical" evidence="6">
    <location>
        <begin position="67"/>
        <end position="88"/>
    </location>
</feature>
<evidence type="ECO:0000256" key="2">
    <source>
        <dbReference type="ARBA" id="ARBA00022692"/>
    </source>
</evidence>
<dbReference type="InterPro" id="IPR032710">
    <property type="entry name" value="NTF2-like_dom_sf"/>
</dbReference>
<keyword evidence="3 6" id="KW-1133">Transmembrane helix</keyword>
<dbReference type="Gene3D" id="3.10.450.230">
    <property type="entry name" value="VirB8 protein"/>
    <property type="match status" value="1"/>
</dbReference>
<feature type="coiled-coil region" evidence="5">
    <location>
        <begin position="7"/>
        <end position="52"/>
    </location>
</feature>
<feature type="domain" description="Bacterial virulence protein VirB8" evidence="7">
    <location>
        <begin position="46"/>
        <end position="255"/>
    </location>
</feature>
<keyword evidence="8" id="KW-0614">Plasmid</keyword>
<dbReference type="PIRSF" id="PIRSF003299">
    <property type="entry name" value="VirB8_PtlE"/>
    <property type="match status" value="1"/>
</dbReference>
<evidence type="ECO:0000256" key="5">
    <source>
        <dbReference type="SAM" id="Coils"/>
    </source>
</evidence>
<evidence type="ECO:0000256" key="4">
    <source>
        <dbReference type="ARBA" id="ARBA00023136"/>
    </source>
</evidence>
<keyword evidence="4 6" id="KW-0472">Membrane</keyword>
<protein>
    <recommendedName>
        <fullName evidence="7">Bacterial virulence protein VirB8 domain-containing protein</fullName>
    </recommendedName>
</protein>
<dbReference type="InterPro" id="IPR007430">
    <property type="entry name" value="VirB8"/>
</dbReference>
<name>A0A3G4RJA6_KLEPN</name>
<dbReference type="Pfam" id="PF04335">
    <property type="entry name" value="VirB8"/>
    <property type="match status" value="1"/>
</dbReference>
<dbReference type="GO" id="GO:0030255">
    <property type="term" value="P:protein secretion by the type IV secretion system"/>
    <property type="evidence" value="ECO:0007669"/>
    <property type="project" value="InterPro"/>
</dbReference>
<evidence type="ECO:0000259" key="7">
    <source>
        <dbReference type="Pfam" id="PF04335"/>
    </source>
</evidence>
<proteinExistence type="predicted"/>
<geneLocation type="plasmid" evidence="8">
    <name>pHNBF16</name>
</geneLocation>
<evidence type="ECO:0000313" key="8">
    <source>
        <dbReference type="EMBL" id="AYU65749.1"/>
    </source>
</evidence>
<dbReference type="SUPFAM" id="SSF54427">
    <property type="entry name" value="NTF2-like"/>
    <property type="match status" value="1"/>
</dbReference>
<sequence length="262" mass="29885">MFGKKKIKAEEVKNAQFEDTKAVLESRDHKQKAEVKKEMKELLNASRQFQQKRIEMAEKSEKRAWKVAFAGVAVGLAGVVAVACLAPFKTAVPYLLRYNSETGYTDLAPVYQNNKKSLNEVVDKYFLSRFVIYHESYDWQTIQNSADNVKLMSDSRVNAEYQAYIRSDNSPLKVLGEDKKLKVDVISVTFLGEVAQIRYRKTVLNNAGQPDVNYQPLNYIATINYDYGKKLTFDKDRINVNPLGFRALSWNSTPENVSASTR</sequence>